<evidence type="ECO:0000256" key="4">
    <source>
        <dbReference type="ARBA" id="ARBA00022889"/>
    </source>
</evidence>
<proteinExistence type="inferred from homology"/>
<dbReference type="InterPro" id="IPR058759">
    <property type="entry name" value="Pilin_mycobact"/>
</dbReference>
<evidence type="ECO:0000313" key="12">
    <source>
        <dbReference type="Proteomes" id="UP000198875"/>
    </source>
</evidence>
<evidence type="ECO:0000256" key="2">
    <source>
        <dbReference type="ARBA" id="ARBA00018586"/>
    </source>
</evidence>
<evidence type="ECO:0000256" key="9">
    <source>
        <dbReference type="SAM" id="MobiDB-lite"/>
    </source>
</evidence>
<keyword evidence="3 10" id="KW-0732">Signal</keyword>
<evidence type="ECO:0000256" key="7">
    <source>
        <dbReference type="ARBA" id="ARBA00093787"/>
    </source>
</evidence>
<keyword evidence="5" id="KW-0281">Fimbrium</keyword>
<evidence type="ECO:0000256" key="5">
    <source>
        <dbReference type="ARBA" id="ARBA00023263"/>
    </source>
</evidence>
<name>A0A0U0W5M9_MYCBE</name>
<dbReference type="Proteomes" id="UP000198875">
    <property type="component" value="Unassembled WGS sequence"/>
</dbReference>
<sequence precursor="true">MVALSAFGLAAPGAQAAPAPGSHWCPGDAWNPGWGNVYDWDWSQCHDWQGAAGQSGPAAWGPAAAAAVVGAGGAADVEPDRRRVGILEQRNLDARLTDRRLGGQRQQFGSSTVHSAVRASRRARW</sequence>
<protein>
    <recommendedName>
        <fullName evidence="2">Pilin</fullName>
    </recommendedName>
    <alternativeName>
        <fullName evidence="8">Pili structural subunit</fullName>
    </alternativeName>
</protein>
<evidence type="ECO:0000256" key="6">
    <source>
        <dbReference type="ARBA" id="ARBA00093784"/>
    </source>
</evidence>
<keyword evidence="4" id="KW-0130">Cell adhesion</keyword>
<feature type="chain" id="PRO_5006703743" description="Pilin" evidence="10">
    <location>
        <begin position="17"/>
        <end position="125"/>
    </location>
</feature>
<evidence type="ECO:0000256" key="8">
    <source>
        <dbReference type="ARBA" id="ARBA00093801"/>
    </source>
</evidence>
<comment type="subunit">
    <text evidence="7">Forms a homomer composed of subunits assembled in a large structure.</text>
</comment>
<feature type="signal peptide" evidence="10">
    <location>
        <begin position="1"/>
        <end position="16"/>
    </location>
</feature>
<evidence type="ECO:0000256" key="10">
    <source>
        <dbReference type="SAM" id="SignalP"/>
    </source>
</evidence>
<dbReference type="AlphaFoldDB" id="A0A0U0W5M9"/>
<comment type="similarity">
    <text evidence="6">Belongs to the mycobacterial pilin family.</text>
</comment>
<gene>
    <name evidence="11" type="ORF">BN971_01451</name>
</gene>
<dbReference type="EMBL" id="CSTD01000001">
    <property type="protein sequence ID" value="CPR09141.1"/>
    <property type="molecule type" value="Genomic_DNA"/>
</dbReference>
<accession>A0A0U0W5M9</accession>
<comment type="subcellular location">
    <subcellularLocation>
        <location evidence="1">Fimbrium</location>
    </subcellularLocation>
</comment>
<reference evidence="11 12" key="1">
    <citation type="submission" date="2015-03" db="EMBL/GenBank/DDBJ databases">
        <authorList>
            <person name="Murphy D."/>
        </authorList>
    </citation>
    <scope>NUCLEOTIDE SEQUENCE [LARGE SCALE GENOMIC DNA]</scope>
    <source>
        <strain evidence="11 12">DSM 44277</strain>
    </source>
</reference>
<organism evidence="11 12">
    <name type="scientific">Mycobacterium bohemicum DSM 44277</name>
    <dbReference type="NCBI Taxonomy" id="1236609"/>
    <lineage>
        <taxon>Bacteria</taxon>
        <taxon>Bacillati</taxon>
        <taxon>Actinomycetota</taxon>
        <taxon>Actinomycetes</taxon>
        <taxon>Mycobacteriales</taxon>
        <taxon>Mycobacteriaceae</taxon>
        <taxon>Mycobacterium</taxon>
    </lineage>
</organism>
<evidence type="ECO:0000313" key="11">
    <source>
        <dbReference type="EMBL" id="CPR09141.1"/>
    </source>
</evidence>
<dbReference type="Pfam" id="PF26380">
    <property type="entry name" value="Pilin_Mycobact"/>
    <property type="match status" value="1"/>
</dbReference>
<evidence type="ECO:0000256" key="3">
    <source>
        <dbReference type="ARBA" id="ARBA00022729"/>
    </source>
</evidence>
<evidence type="ECO:0000256" key="1">
    <source>
        <dbReference type="ARBA" id="ARBA00004561"/>
    </source>
</evidence>
<feature type="region of interest" description="Disordered" evidence="9">
    <location>
        <begin position="99"/>
        <end position="125"/>
    </location>
</feature>